<evidence type="ECO:0000313" key="3">
    <source>
        <dbReference type="Proteomes" id="UP000267029"/>
    </source>
</evidence>
<keyword evidence="3" id="KW-1185">Reference proteome</keyword>
<organism evidence="2 3">
    <name type="scientific">Mesocestoides corti</name>
    <name type="common">Flatworm</name>
    <dbReference type="NCBI Taxonomy" id="53468"/>
    <lineage>
        <taxon>Eukaryota</taxon>
        <taxon>Metazoa</taxon>
        <taxon>Spiralia</taxon>
        <taxon>Lophotrochozoa</taxon>
        <taxon>Platyhelminthes</taxon>
        <taxon>Cestoda</taxon>
        <taxon>Eucestoda</taxon>
        <taxon>Cyclophyllidea</taxon>
        <taxon>Mesocestoididae</taxon>
        <taxon>Mesocestoides</taxon>
    </lineage>
</organism>
<evidence type="ECO:0000256" key="1">
    <source>
        <dbReference type="SAM" id="MobiDB-lite"/>
    </source>
</evidence>
<evidence type="ECO:0000313" key="2">
    <source>
        <dbReference type="EMBL" id="VDD74582.1"/>
    </source>
</evidence>
<reference evidence="2 3" key="1">
    <citation type="submission" date="2018-10" db="EMBL/GenBank/DDBJ databases">
        <authorList>
            <consortium name="Pathogen Informatics"/>
        </authorList>
    </citation>
    <scope>NUCLEOTIDE SEQUENCE [LARGE SCALE GENOMIC DNA]</scope>
</reference>
<gene>
    <name evidence="2" type="ORF">MCOS_LOCUS585</name>
</gene>
<proteinExistence type="predicted"/>
<protein>
    <submittedName>
        <fullName evidence="2">Uncharacterized protein</fullName>
    </submittedName>
</protein>
<sequence>MHFRVASTRNKECGVTPNETCCLSPLSLAISTVRGGGSWRRHLRQLELLLLAYNESPLRLSRNTAASESGCRHRDMRNNCRHPASGSAMSLIRHPPQRNGPFTLTYEDGNRSNRRCRQKDSTQVSSHPFTPTAKDCSRFQFSALSSFSSPISPSLWDGECPAVYKGGACLCPVAAKHPKKQEKQRHRQQQLLFLLQPREETIKFCLKKIGTARQIFLEKFCLLSLSLSRSVCFFWFMNAVASRATHGEVSDGGLGVDLRLCPAKGKFKQPRDVTIKHVFPSENQTLSTVLELIRRSPLSLEEANVSVDVASFPDPEVLFVNSGLHLNEKFPQNRPNT</sequence>
<dbReference type="AlphaFoldDB" id="A0A158QSA9"/>
<dbReference type="EMBL" id="UXSR01000053">
    <property type="protein sequence ID" value="VDD74582.1"/>
    <property type="molecule type" value="Genomic_DNA"/>
</dbReference>
<name>A0A158QSA9_MESCO</name>
<dbReference type="Proteomes" id="UP000267029">
    <property type="component" value="Unassembled WGS sequence"/>
</dbReference>
<accession>A0A158QSA9</accession>
<feature type="region of interest" description="Disordered" evidence="1">
    <location>
        <begin position="83"/>
        <end position="131"/>
    </location>
</feature>